<dbReference type="InterPro" id="IPR003613">
    <property type="entry name" value="Ubox_domain"/>
</dbReference>
<feature type="compositionally biased region" description="Low complexity" evidence="10">
    <location>
        <begin position="237"/>
        <end position="247"/>
    </location>
</feature>
<name>A0A2U1M6V9_ARTAN</name>
<feature type="region of interest" description="Disordered" evidence="10">
    <location>
        <begin position="537"/>
        <end position="558"/>
    </location>
</feature>
<dbReference type="Gene3D" id="1.25.10.10">
    <property type="entry name" value="Leucine-rich Repeat Variant"/>
    <property type="match status" value="2"/>
</dbReference>
<evidence type="ECO:0000313" key="12">
    <source>
        <dbReference type="EMBL" id="PWA56988.1"/>
    </source>
</evidence>
<comment type="function">
    <text evidence="2">Functions as an E3 ubiquitin ligase.</text>
</comment>
<dbReference type="OrthoDB" id="7537227at2759"/>
<dbReference type="PROSITE" id="PS51698">
    <property type="entry name" value="U_BOX"/>
    <property type="match status" value="1"/>
</dbReference>
<evidence type="ECO:0000313" key="13">
    <source>
        <dbReference type="Proteomes" id="UP000245207"/>
    </source>
</evidence>
<dbReference type="PANTHER" id="PTHR23315:SF340">
    <property type="entry name" value="RING-TYPE E3 UBIQUITIN TRANSFERASE"/>
    <property type="match status" value="1"/>
</dbReference>
<comment type="caution">
    <text evidence="12">The sequence shown here is derived from an EMBL/GenBank/DDBJ whole genome shotgun (WGS) entry which is preliminary data.</text>
</comment>
<accession>A0A2U1M6V9</accession>
<keyword evidence="13" id="KW-1185">Reference proteome</keyword>
<evidence type="ECO:0000256" key="4">
    <source>
        <dbReference type="ARBA" id="ARBA00012483"/>
    </source>
</evidence>
<keyword evidence="9" id="KW-0175">Coiled coil</keyword>
<feature type="domain" description="U-box" evidence="11">
    <location>
        <begin position="114"/>
        <end position="188"/>
    </location>
</feature>
<comment type="pathway">
    <text evidence="3">Protein modification; protein ubiquitination.</text>
</comment>
<evidence type="ECO:0000256" key="8">
    <source>
        <dbReference type="PROSITE-ProRule" id="PRU00259"/>
    </source>
</evidence>
<dbReference type="UniPathway" id="UPA00143"/>
<dbReference type="AlphaFoldDB" id="A0A2U1M6V9"/>
<dbReference type="Pfam" id="PF04564">
    <property type="entry name" value="U-box"/>
    <property type="match status" value="1"/>
</dbReference>
<dbReference type="InterPro" id="IPR000225">
    <property type="entry name" value="Armadillo"/>
</dbReference>
<dbReference type="InterPro" id="IPR045210">
    <property type="entry name" value="RING-Ubox_PUB"/>
</dbReference>
<evidence type="ECO:0000256" key="9">
    <source>
        <dbReference type="SAM" id="Coils"/>
    </source>
</evidence>
<dbReference type="GO" id="GO:0016567">
    <property type="term" value="P:protein ubiquitination"/>
    <property type="evidence" value="ECO:0007669"/>
    <property type="project" value="UniProtKB-UniPathway"/>
</dbReference>
<keyword evidence="6" id="KW-0677">Repeat</keyword>
<dbReference type="InterPro" id="IPR011989">
    <property type="entry name" value="ARM-like"/>
</dbReference>
<dbReference type="PROSITE" id="PS50176">
    <property type="entry name" value="ARM_REPEAT"/>
    <property type="match status" value="3"/>
</dbReference>
<feature type="repeat" description="ARM" evidence="8">
    <location>
        <begin position="313"/>
        <end position="355"/>
    </location>
</feature>
<dbReference type="EMBL" id="PKPP01006296">
    <property type="protein sequence ID" value="PWA56988.1"/>
    <property type="molecule type" value="Genomic_DNA"/>
</dbReference>
<dbReference type="STRING" id="35608.A0A2U1M6V9"/>
<feature type="repeat" description="ARM" evidence="8">
    <location>
        <begin position="395"/>
        <end position="437"/>
    </location>
</feature>
<reference evidence="12 13" key="1">
    <citation type="journal article" date="2018" name="Mol. Plant">
        <title>The genome of Artemisia annua provides insight into the evolution of Asteraceae family and artemisinin biosynthesis.</title>
        <authorList>
            <person name="Shen Q."/>
            <person name="Zhang L."/>
            <person name="Liao Z."/>
            <person name="Wang S."/>
            <person name="Yan T."/>
            <person name="Shi P."/>
            <person name="Liu M."/>
            <person name="Fu X."/>
            <person name="Pan Q."/>
            <person name="Wang Y."/>
            <person name="Lv Z."/>
            <person name="Lu X."/>
            <person name="Zhang F."/>
            <person name="Jiang W."/>
            <person name="Ma Y."/>
            <person name="Chen M."/>
            <person name="Hao X."/>
            <person name="Li L."/>
            <person name="Tang Y."/>
            <person name="Lv G."/>
            <person name="Zhou Y."/>
            <person name="Sun X."/>
            <person name="Brodelius P.E."/>
            <person name="Rose J.K.C."/>
            <person name="Tang K."/>
        </authorList>
    </citation>
    <scope>NUCLEOTIDE SEQUENCE [LARGE SCALE GENOMIC DNA]</scope>
    <source>
        <strain evidence="13">cv. Huhao1</strain>
        <tissue evidence="12">Leaf</tissue>
    </source>
</reference>
<dbReference type="SMART" id="SM00504">
    <property type="entry name" value="Ubox"/>
    <property type="match status" value="1"/>
</dbReference>
<dbReference type="SMART" id="SM00185">
    <property type="entry name" value="ARM"/>
    <property type="match status" value="6"/>
</dbReference>
<feature type="repeat" description="ARM" evidence="8">
    <location>
        <begin position="436"/>
        <end position="477"/>
    </location>
</feature>
<dbReference type="Pfam" id="PF25598">
    <property type="entry name" value="ARM_PUB"/>
    <property type="match status" value="1"/>
</dbReference>
<dbReference type="PANTHER" id="PTHR23315">
    <property type="entry name" value="U BOX DOMAIN-CONTAINING"/>
    <property type="match status" value="1"/>
</dbReference>
<dbReference type="Proteomes" id="UP000245207">
    <property type="component" value="Unassembled WGS sequence"/>
</dbReference>
<comment type="catalytic activity">
    <reaction evidence="1">
        <text>S-ubiquitinyl-[E2 ubiquitin-conjugating enzyme]-L-cysteine + [acceptor protein]-L-lysine = [E2 ubiquitin-conjugating enzyme]-L-cysteine + N(6)-ubiquitinyl-[acceptor protein]-L-lysine.</text>
        <dbReference type="EC" id="2.3.2.27"/>
    </reaction>
</comment>
<dbReference type="FunFam" id="1.25.10.10:FF:000082">
    <property type="entry name" value="RING-type E3 ubiquitin transferase"/>
    <property type="match status" value="1"/>
</dbReference>
<evidence type="ECO:0000256" key="7">
    <source>
        <dbReference type="ARBA" id="ARBA00022786"/>
    </source>
</evidence>
<dbReference type="Gene3D" id="3.30.40.10">
    <property type="entry name" value="Zinc/RING finger domain, C3HC4 (zinc finger)"/>
    <property type="match status" value="1"/>
</dbReference>
<evidence type="ECO:0000256" key="3">
    <source>
        <dbReference type="ARBA" id="ARBA00004906"/>
    </source>
</evidence>
<organism evidence="12 13">
    <name type="scientific">Artemisia annua</name>
    <name type="common">Sweet wormwood</name>
    <dbReference type="NCBI Taxonomy" id="35608"/>
    <lineage>
        <taxon>Eukaryota</taxon>
        <taxon>Viridiplantae</taxon>
        <taxon>Streptophyta</taxon>
        <taxon>Embryophyta</taxon>
        <taxon>Tracheophyta</taxon>
        <taxon>Spermatophyta</taxon>
        <taxon>Magnoliopsida</taxon>
        <taxon>eudicotyledons</taxon>
        <taxon>Gunneridae</taxon>
        <taxon>Pentapetalae</taxon>
        <taxon>asterids</taxon>
        <taxon>campanulids</taxon>
        <taxon>Asterales</taxon>
        <taxon>Asteraceae</taxon>
        <taxon>Asteroideae</taxon>
        <taxon>Anthemideae</taxon>
        <taxon>Artemisiinae</taxon>
        <taxon>Artemisia</taxon>
    </lineage>
</organism>
<keyword evidence="7" id="KW-0833">Ubl conjugation pathway</keyword>
<dbReference type="SUPFAM" id="SSF57850">
    <property type="entry name" value="RING/U-box"/>
    <property type="match status" value="1"/>
</dbReference>
<feature type="region of interest" description="Disordered" evidence="10">
    <location>
        <begin position="216"/>
        <end position="264"/>
    </location>
</feature>
<evidence type="ECO:0000256" key="6">
    <source>
        <dbReference type="ARBA" id="ARBA00022737"/>
    </source>
</evidence>
<feature type="coiled-coil region" evidence="9">
    <location>
        <begin position="8"/>
        <end position="35"/>
    </location>
</feature>
<gene>
    <name evidence="12" type="ORF">CTI12_AA413210</name>
</gene>
<feature type="compositionally biased region" description="Polar residues" evidence="10">
    <location>
        <begin position="248"/>
        <end position="264"/>
    </location>
</feature>
<dbReference type="CDD" id="cd16664">
    <property type="entry name" value="RING-Ubox_PUB"/>
    <property type="match status" value="1"/>
</dbReference>
<evidence type="ECO:0000256" key="1">
    <source>
        <dbReference type="ARBA" id="ARBA00000900"/>
    </source>
</evidence>
<dbReference type="InterPro" id="IPR058678">
    <property type="entry name" value="ARM_PUB"/>
</dbReference>
<evidence type="ECO:0000256" key="10">
    <source>
        <dbReference type="SAM" id="MobiDB-lite"/>
    </source>
</evidence>
<dbReference type="SUPFAM" id="SSF48371">
    <property type="entry name" value="ARM repeat"/>
    <property type="match status" value="1"/>
</dbReference>
<dbReference type="EC" id="2.3.2.27" evidence="4"/>
<dbReference type="InterPro" id="IPR013083">
    <property type="entry name" value="Znf_RING/FYVE/PHD"/>
</dbReference>
<keyword evidence="5" id="KW-0808">Transferase</keyword>
<sequence length="558" mass="61025">MPSSSSILNSTLADIQQFIEEIKSLKLEITSEKIEQALKCIREGNVPPLKDLIEITELLQLSSGDELLKESIAVEKENIKVNQFDQITHIADLVFHIRETMVNLESVKAVNGVSVPSYFICPLTLQLMFDPVIVASGQTYEHDSIQKWIDHGLSRCPVTRQTLSHTNLIPNYTVKALIANWRDENCIKVNKISDHLDKPEDSMAISNLTLENGFGRQSFQKSNHPSPEESCSHSRSESTSTAVSSSEQLYESSEHLQSTCSSRMDDLNTSSRIKQLVNDLKSPLNEAQTKAAEELRSLAKNDMENRILIGQSGAVKPLISLLRSNVKITQEHAVTALLNLSINENIKSMIAESGAVEPLIHVLKTGNTCAKENAAAALFSLSLLEDYRVKIGQSGAVKPLVDLLGTGTLRGKKDAATALFNLSIFHENKARIIQAGAVKYLVELMDPESQMVDKSVALLSNLASVSEGCLAIAREGGIPLLVEVVETGSHRGKENAASILLQLCLSSPKYCRLVLQEGAVPPLVALSQSGTSRAKEKAQQLLSHFRSQRENSSGRGKS</sequence>
<dbReference type="GO" id="GO:0061630">
    <property type="term" value="F:ubiquitin protein ligase activity"/>
    <property type="evidence" value="ECO:0007669"/>
    <property type="project" value="UniProtKB-EC"/>
</dbReference>
<feature type="compositionally biased region" description="Basic and acidic residues" evidence="10">
    <location>
        <begin position="226"/>
        <end position="236"/>
    </location>
</feature>
<evidence type="ECO:0000256" key="5">
    <source>
        <dbReference type="ARBA" id="ARBA00022679"/>
    </source>
</evidence>
<protein>
    <recommendedName>
        <fullName evidence="4">RING-type E3 ubiquitin transferase</fullName>
        <ecNumber evidence="4">2.3.2.27</ecNumber>
    </recommendedName>
</protein>
<dbReference type="InterPro" id="IPR016024">
    <property type="entry name" value="ARM-type_fold"/>
</dbReference>
<proteinExistence type="predicted"/>
<evidence type="ECO:0000256" key="2">
    <source>
        <dbReference type="ARBA" id="ARBA00003861"/>
    </source>
</evidence>
<evidence type="ECO:0000259" key="11">
    <source>
        <dbReference type="PROSITE" id="PS51698"/>
    </source>
</evidence>